<dbReference type="Proteomes" id="UP000422989">
    <property type="component" value="Chromosome"/>
</dbReference>
<sequence length="566" mass="61562">MVTERPVLSVVLPVHDVAPWIGETLETVLAQDIDSMEVLVVDDGSRDATPEIVADVAARDPRVRLVSSAGRGGGTARNTGIDAARGRYLVFCDGDDLVPDGAYAALVASLERSGSDIAFGDYLKFRPADTWRPTDAMPAFDRPASGIALRDEPTLLFSRPCWNKAFALDWLRATGIRFPDVPRSNDIVPMMRAYLLARRVDILPDVVYLYRERPGATSMSARAGAAPSLLSYLDQELACARLVAEAGDAGLSAVYAELVRERDGFIHIARWAARADADDAAAVREAVRALLEATPEVSAGDPLRALVLRLVVAGEHVAARPLARWMLALPVEDDAAADWSAALERLHEVAALTPAEVEALITPLTTALRVHPAAPADWLRLERAVRRVLGERAVMLVPEARLSDADAERALAARERMAGRVTRVGRLRTGRLTIGALLVEGRSDEGARAALPVLHDGEFAGVPAIEPSDVRWRADAAGGWRWQAVFPIRALPMHRPLTPAIRDLVTGCAVAVPGEGELPAYDPRDPLLYARVDGVTVVRRRRHWAPRAVRRAIIIARARLRPLLRR</sequence>
<dbReference type="SUPFAM" id="SSF53448">
    <property type="entry name" value="Nucleotide-diphospho-sugar transferases"/>
    <property type="match status" value="1"/>
</dbReference>
<dbReference type="EMBL" id="CP032550">
    <property type="protein sequence ID" value="QGU26301.1"/>
    <property type="molecule type" value="Genomic_DNA"/>
</dbReference>
<dbReference type="PANTHER" id="PTHR22916:SF3">
    <property type="entry name" value="UDP-GLCNAC:BETAGAL BETA-1,3-N-ACETYLGLUCOSAMINYLTRANSFERASE-LIKE PROTEIN 1"/>
    <property type="match status" value="1"/>
</dbReference>
<proteinExistence type="predicted"/>
<organism evidence="2 3">
    <name type="scientific">Microbacterium oryzae</name>
    <dbReference type="NCBI Taxonomy" id="743009"/>
    <lineage>
        <taxon>Bacteria</taxon>
        <taxon>Bacillati</taxon>
        <taxon>Actinomycetota</taxon>
        <taxon>Actinomycetes</taxon>
        <taxon>Micrococcales</taxon>
        <taxon>Microbacteriaceae</taxon>
        <taxon>Microbacterium</taxon>
    </lineage>
</organism>
<gene>
    <name evidence="2" type="ORF">D7D94_00275</name>
</gene>
<evidence type="ECO:0000313" key="2">
    <source>
        <dbReference type="EMBL" id="QGU26301.1"/>
    </source>
</evidence>
<protein>
    <submittedName>
        <fullName evidence="2">Glycosyltransferase family 2 protein</fullName>
    </submittedName>
</protein>
<feature type="domain" description="Glycosyltransferase 2-like" evidence="1">
    <location>
        <begin position="9"/>
        <end position="133"/>
    </location>
</feature>
<dbReference type="Pfam" id="PF00535">
    <property type="entry name" value="Glycos_transf_2"/>
    <property type="match status" value="1"/>
</dbReference>
<name>A0A6I6E3A6_9MICO</name>
<dbReference type="KEGG" id="moj:D7D94_00275"/>
<accession>A0A6I6E3A6</accession>
<dbReference type="CDD" id="cd00761">
    <property type="entry name" value="Glyco_tranf_GTA_type"/>
    <property type="match status" value="1"/>
</dbReference>
<dbReference type="InterPro" id="IPR001173">
    <property type="entry name" value="Glyco_trans_2-like"/>
</dbReference>
<dbReference type="OrthoDB" id="2676521at2"/>
<dbReference type="Gene3D" id="3.90.550.10">
    <property type="entry name" value="Spore Coat Polysaccharide Biosynthesis Protein SpsA, Chain A"/>
    <property type="match status" value="1"/>
</dbReference>
<dbReference type="GO" id="GO:0016758">
    <property type="term" value="F:hexosyltransferase activity"/>
    <property type="evidence" value="ECO:0007669"/>
    <property type="project" value="UniProtKB-ARBA"/>
</dbReference>
<evidence type="ECO:0000259" key="1">
    <source>
        <dbReference type="Pfam" id="PF00535"/>
    </source>
</evidence>
<dbReference type="PANTHER" id="PTHR22916">
    <property type="entry name" value="GLYCOSYLTRANSFERASE"/>
    <property type="match status" value="1"/>
</dbReference>
<dbReference type="InterPro" id="IPR029044">
    <property type="entry name" value="Nucleotide-diphossugar_trans"/>
</dbReference>
<keyword evidence="3" id="KW-1185">Reference proteome</keyword>
<keyword evidence="2" id="KW-0808">Transferase</keyword>
<dbReference type="AlphaFoldDB" id="A0A6I6E3A6"/>
<evidence type="ECO:0000313" key="3">
    <source>
        <dbReference type="Proteomes" id="UP000422989"/>
    </source>
</evidence>
<reference evidence="2 3" key="1">
    <citation type="submission" date="2018-09" db="EMBL/GenBank/DDBJ databases">
        <title>Whole genome sequencing of Microbacterium oryzae strain MB-10T.</title>
        <authorList>
            <person name="Das S.K."/>
        </authorList>
    </citation>
    <scope>NUCLEOTIDE SEQUENCE [LARGE SCALE GENOMIC DNA]</scope>
    <source>
        <strain evidence="2 3">MB-10</strain>
    </source>
</reference>